<evidence type="ECO:0000313" key="2">
    <source>
        <dbReference type="EMBL" id="CAI9162422.1"/>
    </source>
</evidence>
<reference evidence="2" key="1">
    <citation type="submission" date="2023-04" db="EMBL/GenBank/DDBJ databases">
        <authorList>
            <consortium name="ELIXIR-Norway"/>
        </authorList>
    </citation>
    <scope>NUCLEOTIDE SEQUENCE [LARGE SCALE GENOMIC DNA]</scope>
</reference>
<feature type="region of interest" description="Disordered" evidence="1">
    <location>
        <begin position="1"/>
        <end position="25"/>
    </location>
</feature>
<dbReference type="EMBL" id="OX459956">
    <property type="protein sequence ID" value="CAI9162422.1"/>
    <property type="molecule type" value="Genomic_DNA"/>
</dbReference>
<feature type="region of interest" description="Disordered" evidence="1">
    <location>
        <begin position="39"/>
        <end position="91"/>
    </location>
</feature>
<name>A0ABN8YLJ1_RANTA</name>
<feature type="compositionally biased region" description="Low complexity" evidence="1">
    <location>
        <begin position="67"/>
        <end position="76"/>
    </location>
</feature>
<dbReference type="Proteomes" id="UP001176941">
    <property type="component" value="Chromosome 20"/>
</dbReference>
<protein>
    <submittedName>
        <fullName evidence="2">Uncharacterized protein</fullName>
    </submittedName>
</protein>
<keyword evidence="3" id="KW-1185">Reference proteome</keyword>
<accession>A0ABN8YLJ1</accession>
<evidence type="ECO:0000313" key="3">
    <source>
        <dbReference type="Proteomes" id="UP001176941"/>
    </source>
</evidence>
<sequence length="116" mass="11890">MGHSAPTRVSRGRAPSRSPGVNLVSVPLPRANQQLTGAVPAGLQGRRPCFPGQVTSGSFRLPPLGPPLTGHTHGGPATPPQGSTPRPHSGLQAPTVWVVFEACLSGTCTMYSTACT</sequence>
<proteinExistence type="predicted"/>
<gene>
    <name evidence="2" type="ORF">MRATA1EN1_LOCUS11384</name>
</gene>
<evidence type="ECO:0000256" key="1">
    <source>
        <dbReference type="SAM" id="MobiDB-lite"/>
    </source>
</evidence>
<organism evidence="2 3">
    <name type="scientific">Rangifer tarandus platyrhynchus</name>
    <name type="common">Svalbard reindeer</name>
    <dbReference type="NCBI Taxonomy" id="3082113"/>
    <lineage>
        <taxon>Eukaryota</taxon>
        <taxon>Metazoa</taxon>
        <taxon>Chordata</taxon>
        <taxon>Craniata</taxon>
        <taxon>Vertebrata</taxon>
        <taxon>Euteleostomi</taxon>
        <taxon>Mammalia</taxon>
        <taxon>Eutheria</taxon>
        <taxon>Laurasiatheria</taxon>
        <taxon>Artiodactyla</taxon>
        <taxon>Ruminantia</taxon>
        <taxon>Pecora</taxon>
        <taxon>Cervidae</taxon>
        <taxon>Odocoileinae</taxon>
        <taxon>Rangifer</taxon>
    </lineage>
</organism>